<dbReference type="InterPro" id="IPR004147">
    <property type="entry name" value="ABC1_dom"/>
</dbReference>
<dbReference type="RefSeq" id="WP_104264314.1">
    <property type="nucleotide sequence ID" value="NZ_CP028130.1"/>
</dbReference>
<dbReference type="Proteomes" id="UP000283946">
    <property type="component" value="Chromosome"/>
</dbReference>
<dbReference type="Pfam" id="PF03109">
    <property type="entry name" value="ABC1"/>
    <property type="match status" value="1"/>
</dbReference>
<name>A0AAD1EMM3_9MICO</name>
<evidence type="ECO:0000259" key="1">
    <source>
        <dbReference type="Pfam" id="PF03109"/>
    </source>
</evidence>
<dbReference type="InterPro" id="IPR052402">
    <property type="entry name" value="ADCK_kinase"/>
</dbReference>
<dbReference type="Gene3D" id="1.10.510.10">
    <property type="entry name" value="Transferase(Phosphotransferase) domain 1"/>
    <property type="match status" value="1"/>
</dbReference>
<proteinExistence type="predicted"/>
<dbReference type="GO" id="GO:0016301">
    <property type="term" value="F:kinase activity"/>
    <property type="evidence" value="ECO:0007669"/>
    <property type="project" value="UniProtKB-KW"/>
</dbReference>
<dbReference type="SUPFAM" id="SSF56112">
    <property type="entry name" value="Protein kinase-like (PK-like)"/>
    <property type="match status" value="1"/>
</dbReference>
<sequence length="410" mass="44472">MSGATPSRGRLARRSVGLLVSCARVLVASGVLAVRRRSGATDALALVLWEAGPAFVKLGQLASTRRDVLPDVVCAALERALARGGAASGADSPGIEHGSVATVVKREHPDGPRAIKTLRADAAQALRTDVHLVSSLARAARTAMPWLRAPVLELLQDLCVIVLGQLDLRREGRTLTELQRLEEGLPVRLPRVIEAESDDEHLVMEWLEGQDDPVEETFAQRRHQAQTLTRAVFEMVFRSGLVHCDLHPGNWWLLPDGRLAIVDAGFSYRIDDETRLGFADFFYGVVSDDPELCADRALSASSRTLTPDAEAAFRREMAVLVSEMTGLRARDFSLVAFAGRLFALQRRYGAYADTGFILPLTALLAIEGQVKSLDPTLDSQSFAGPIILAARAERRHRDAALLTTSGGGDD</sequence>
<protein>
    <submittedName>
        <fullName evidence="2">AarF/ABC1/UbiB kinase family protein</fullName>
    </submittedName>
</protein>
<keyword evidence="2" id="KW-0418">Kinase</keyword>
<reference evidence="2 3" key="1">
    <citation type="submission" date="2018-03" db="EMBL/GenBank/DDBJ databases">
        <title>Bacteriophage NCPPB3778 and a type I-E CRISPR drive the evolution of the US Biological Select Agent, Rathayibacter toxicus.</title>
        <authorList>
            <person name="Davis E.W.II."/>
            <person name="Tabima J.F."/>
            <person name="Weisberg A.J."/>
            <person name="Dantas Lopes L."/>
            <person name="Wiseman M.S."/>
            <person name="Wiseman M.S."/>
            <person name="Pupko T."/>
            <person name="Belcher M.S."/>
            <person name="Sechler A.J."/>
            <person name="Tancos M.A."/>
            <person name="Schroeder B.K."/>
            <person name="Murray T.D."/>
            <person name="Luster D.G."/>
            <person name="Schneider W.L."/>
            <person name="Rogers E."/>
            <person name="Andreote F.D."/>
            <person name="Grunwald N.J."/>
            <person name="Putnam M.L."/>
            <person name="Chang J.H."/>
        </authorList>
    </citation>
    <scope>NUCLEOTIDE SEQUENCE [LARGE SCALE GENOMIC DNA]</scope>
    <source>
        <strain evidence="2 3">NCCPB 2253</strain>
    </source>
</reference>
<evidence type="ECO:0000313" key="2">
    <source>
        <dbReference type="EMBL" id="AZZ55679.1"/>
    </source>
</evidence>
<dbReference type="PANTHER" id="PTHR45890">
    <property type="entry name" value="AARF DOMAIN CONTAINING KINASE 2 (PREDICTED)"/>
    <property type="match status" value="1"/>
</dbReference>
<gene>
    <name evidence="2" type="ORF">C7V51_07105</name>
</gene>
<organism evidence="2 3">
    <name type="scientific">Rathayibacter iranicus</name>
    <dbReference type="NCBI Taxonomy" id="59737"/>
    <lineage>
        <taxon>Bacteria</taxon>
        <taxon>Bacillati</taxon>
        <taxon>Actinomycetota</taxon>
        <taxon>Actinomycetes</taxon>
        <taxon>Micrococcales</taxon>
        <taxon>Microbacteriaceae</taxon>
        <taxon>Rathayibacter</taxon>
    </lineage>
</organism>
<feature type="domain" description="ABC1 atypical kinase-like" evidence="1">
    <location>
        <begin position="98"/>
        <end position="293"/>
    </location>
</feature>
<accession>A0AAD1EMM3</accession>
<keyword evidence="2" id="KW-0808">Transferase</keyword>
<dbReference type="AlphaFoldDB" id="A0AAD1EMM3"/>
<dbReference type="EMBL" id="CP028130">
    <property type="protein sequence ID" value="AZZ55679.1"/>
    <property type="molecule type" value="Genomic_DNA"/>
</dbReference>
<dbReference type="KEGG" id="ria:C7V51_07105"/>
<dbReference type="PANTHER" id="PTHR45890:SF1">
    <property type="entry name" value="AARF DOMAIN CONTAINING KINASE 2"/>
    <property type="match status" value="1"/>
</dbReference>
<dbReference type="InterPro" id="IPR011009">
    <property type="entry name" value="Kinase-like_dom_sf"/>
</dbReference>
<evidence type="ECO:0000313" key="3">
    <source>
        <dbReference type="Proteomes" id="UP000283946"/>
    </source>
</evidence>